<dbReference type="OrthoDB" id="2147967at2"/>
<proteinExistence type="predicted"/>
<dbReference type="RefSeq" id="WP_148606389.1">
    <property type="nucleotide sequence ID" value="NZ_BSUV01000001.1"/>
</dbReference>
<sequence>MKEKIFFVGITSVYPDIEIIDKEVSTSLVSIAFDKEKLEAIRRSRNISVNSITKKIGISRSRYYRWLDNEIDLPYNLLIGIQKILVLTDLEMHELFSQPTDEIIQKTSLLAFYSLNLCRNVCYELRDSLQKHRNTTMKNDPYSLLIKFSELCALYTDVQDISLYSDKFTDVMDIIFIRDEWTIVDIIMLITMAYMAPKRFSKFLPELYVSICQPSIIVSLNQKIFFLYDILCIAVRLKNRELTWKILKKMTVLDSQVTDWKAKNICLLCHTLMKHWSDKKPLHNEFDNILDMTLSFESVTYEQKMFELIKSYANLS</sequence>
<accession>A0A6P2CKB7</accession>
<dbReference type="EMBL" id="SDGY01000006">
    <property type="protein sequence ID" value="TYC46159.1"/>
    <property type="molecule type" value="Genomic_DNA"/>
</dbReference>
<gene>
    <name evidence="1" type="ORF">ESZ47_07975</name>
</gene>
<dbReference type="Proteomes" id="UP000442244">
    <property type="component" value="Unassembled WGS sequence"/>
</dbReference>
<evidence type="ECO:0000313" key="1">
    <source>
        <dbReference type="EMBL" id="TYC46159.1"/>
    </source>
</evidence>
<keyword evidence="2" id="KW-1185">Reference proteome</keyword>
<reference evidence="1 2" key="1">
    <citation type="submission" date="2019-01" db="EMBL/GenBank/DDBJ databases">
        <title>Leuconostoc litchii sp. nov., a novel lactic acid bacterium isolated from lychee.</title>
        <authorList>
            <person name="Wang L.-T."/>
        </authorList>
    </citation>
    <scope>NUCLEOTIDE SEQUENCE [LARGE SCALE GENOMIC DNA]</scope>
    <source>
        <strain evidence="1 2">MB7</strain>
    </source>
</reference>
<evidence type="ECO:0000313" key="2">
    <source>
        <dbReference type="Proteomes" id="UP000442244"/>
    </source>
</evidence>
<dbReference type="CDD" id="cd00093">
    <property type="entry name" value="HTH_XRE"/>
    <property type="match status" value="1"/>
</dbReference>
<comment type="caution">
    <text evidence="1">The sequence shown here is derived from an EMBL/GenBank/DDBJ whole genome shotgun (WGS) entry which is preliminary data.</text>
</comment>
<name>A0A6P2CKB7_9LACO</name>
<protein>
    <submittedName>
        <fullName evidence="1">Uncharacterized protein</fullName>
    </submittedName>
</protein>
<dbReference type="AlphaFoldDB" id="A0A6P2CKB7"/>
<dbReference type="InterPro" id="IPR001387">
    <property type="entry name" value="Cro/C1-type_HTH"/>
</dbReference>
<organism evidence="1 2">
    <name type="scientific">Leuconostoc litchii</name>
    <dbReference type="NCBI Taxonomy" id="1981069"/>
    <lineage>
        <taxon>Bacteria</taxon>
        <taxon>Bacillati</taxon>
        <taxon>Bacillota</taxon>
        <taxon>Bacilli</taxon>
        <taxon>Lactobacillales</taxon>
        <taxon>Lactobacillaceae</taxon>
        <taxon>Leuconostoc</taxon>
    </lineage>
</organism>